<dbReference type="AlphaFoldDB" id="A0A5B7FCT9"/>
<dbReference type="EMBL" id="VSRR010005692">
    <property type="protein sequence ID" value="MPC43116.1"/>
    <property type="molecule type" value="Genomic_DNA"/>
</dbReference>
<comment type="caution">
    <text evidence="1">The sequence shown here is derived from an EMBL/GenBank/DDBJ whole genome shotgun (WGS) entry which is preliminary data.</text>
</comment>
<keyword evidence="2" id="KW-1185">Reference proteome</keyword>
<organism evidence="1 2">
    <name type="scientific">Portunus trituberculatus</name>
    <name type="common">Swimming crab</name>
    <name type="synonym">Neptunus trituberculatus</name>
    <dbReference type="NCBI Taxonomy" id="210409"/>
    <lineage>
        <taxon>Eukaryota</taxon>
        <taxon>Metazoa</taxon>
        <taxon>Ecdysozoa</taxon>
        <taxon>Arthropoda</taxon>
        <taxon>Crustacea</taxon>
        <taxon>Multicrustacea</taxon>
        <taxon>Malacostraca</taxon>
        <taxon>Eumalacostraca</taxon>
        <taxon>Eucarida</taxon>
        <taxon>Decapoda</taxon>
        <taxon>Pleocyemata</taxon>
        <taxon>Brachyura</taxon>
        <taxon>Eubrachyura</taxon>
        <taxon>Portunoidea</taxon>
        <taxon>Portunidae</taxon>
        <taxon>Portuninae</taxon>
        <taxon>Portunus</taxon>
    </lineage>
</organism>
<evidence type="ECO:0000313" key="1">
    <source>
        <dbReference type="EMBL" id="MPC43116.1"/>
    </source>
</evidence>
<gene>
    <name evidence="1" type="ORF">E2C01_036752</name>
</gene>
<reference evidence="1 2" key="1">
    <citation type="submission" date="2019-05" db="EMBL/GenBank/DDBJ databases">
        <title>Another draft genome of Portunus trituberculatus and its Hox gene families provides insights of decapod evolution.</title>
        <authorList>
            <person name="Jeong J.-H."/>
            <person name="Song I."/>
            <person name="Kim S."/>
            <person name="Choi T."/>
            <person name="Kim D."/>
            <person name="Ryu S."/>
            <person name="Kim W."/>
        </authorList>
    </citation>
    <scope>NUCLEOTIDE SEQUENCE [LARGE SCALE GENOMIC DNA]</scope>
    <source>
        <tissue evidence="1">Muscle</tissue>
    </source>
</reference>
<sequence>MDSAIPPLCLAASVHHHFSLSSVHSKRSVVDCESLWFRANSALLQDISPSQAVPAALPFGLSSSHLVVCLLPLWTEGVLVTQVSGGPDSCTPAWQLRRVAG</sequence>
<proteinExistence type="predicted"/>
<accession>A0A5B7FCT9</accession>
<evidence type="ECO:0000313" key="2">
    <source>
        <dbReference type="Proteomes" id="UP000324222"/>
    </source>
</evidence>
<name>A0A5B7FCT9_PORTR</name>
<protein>
    <submittedName>
        <fullName evidence="1">Uncharacterized protein</fullName>
    </submittedName>
</protein>
<dbReference type="Proteomes" id="UP000324222">
    <property type="component" value="Unassembled WGS sequence"/>
</dbReference>